<dbReference type="RefSeq" id="WP_377425293.1">
    <property type="nucleotide sequence ID" value="NZ_JBHSPR010000020.1"/>
</dbReference>
<evidence type="ECO:0000313" key="2">
    <source>
        <dbReference type="Proteomes" id="UP001596203"/>
    </source>
</evidence>
<gene>
    <name evidence="1" type="ORF">ACFP2T_24565</name>
</gene>
<protein>
    <submittedName>
        <fullName evidence="1">Uncharacterized protein</fullName>
    </submittedName>
</protein>
<keyword evidence="2" id="KW-1185">Reference proteome</keyword>
<dbReference type="EMBL" id="JBHSPR010000020">
    <property type="protein sequence ID" value="MFC6019367.1"/>
    <property type="molecule type" value="Genomic_DNA"/>
</dbReference>
<accession>A0ABW1KC37</accession>
<dbReference type="Proteomes" id="UP001596203">
    <property type="component" value="Unassembled WGS sequence"/>
</dbReference>
<reference evidence="2" key="1">
    <citation type="journal article" date="2019" name="Int. J. Syst. Evol. Microbiol.">
        <title>The Global Catalogue of Microorganisms (GCM) 10K type strain sequencing project: providing services to taxonomists for standard genome sequencing and annotation.</title>
        <authorList>
            <consortium name="The Broad Institute Genomics Platform"/>
            <consortium name="The Broad Institute Genome Sequencing Center for Infectious Disease"/>
            <person name="Wu L."/>
            <person name="Ma J."/>
        </authorList>
    </citation>
    <scope>NUCLEOTIDE SEQUENCE [LARGE SCALE GENOMIC DNA]</scope>
    <source>
        <strain evidence="2">ZS-35-S2</strain>
    </source>
</reference>
<organism evidence="1 2">
    <name type="scientific">Plantactinospora solaniradicis</name>
    <dbReference type="NCBI Taxonomy" id="1723736"/>
    <lineage>
        <taxon>Bacteria</taxon>
        <taxon>Bacillati</taxon>
        <taxon>Actinomycetota</taxon>
        <taxon>Actinomycetes</taxon>
        <taxon>Micromonosporales</taxon>
        <taxon>Micromonosporaceae</taxon>
        <taxon>Plantactinospora</taxon>
    </lineage>
</organism>
<sequence length="329" mass="34863">MTYQAVPLPAGTGSAGGPEIVAGVHGWISSRPMADLVAAFGAELPGLGTADLLAWLDEFSAEHWDFRRREAERRAAPTGTGVERDQVVGVDFTPAVAALVRSAARALGLVGAAPVAHRSYDHVVVLGGRAPACLQRTAYAAQLIRGGLTAGTVAALGSFRVLGGHELAVLGEPAEFEVDAMEIGIRRAFGIERPARRRGSTGAVERTSWRVYRHAYGPGRPLEVLAAPAETGGSRANTPDTYRFWARNVSLTTGDRVLVVTTPLYVPFQHCDALRILHGYGCAVQTVGFAATAIGAAPVYESPAPDRYLQEIRSGIRSMRDLVRSLDAG</sequence>
<evidence type="ECO:0000313" key="1">
    <source>
        <dbReference type="EMBL" id="MFC6019367.1"/>
    </source>
</evidence>
<comment type="caution">
    <text evidence="1">The sequence shown here is derived from an EMBL/GenBank/DDBJ whole genome shotgun (WGS) entry which is preliminary data.</text>
</comment>
<name>A0ABW1KC37_9ACTN</name>
<proteinExistence type="predicted"/>